<accession>A0A934RP79</accession>
<organism evidence="2 3">
    <name type="scientific">Roseibacillus ishigakijimensis</name>
    <dbReference type="NCBI Taxonomy" id="454146"/>
    <lineage>
        <taxon>Bacteria</taxon>
        <taxon>Pseudomonadati</taxon>
        <taxon>Verrucomicrobiota</taxon>
        <taxon>Verrucomicrobiia</taxon>
        <taxon>Verrucomicrobiales</taxon>
        <taxon>Verrucomicrobiaceae</taxon>
        <taxon>Roseibacillus</taxon>
    </lineage>
</organism>
<dbReference type="EMBL" id="JAENIO010000007">
    <property type="protein sequence ID" value="MBK1833292.1"/>
    <property type="molecule type" value="Genomic_DNA"/>
</dbReference>
<evidence type="ECO:0000256" key="1">
    <source>
        <dbReference type="SAM" id="Phobius"/>
    </source>
</evidence>
<proteinExistence type="predicted"/>
<dbReference type="RefSeq" id="WP_200390725.1">
    <property type="nucleotide sequence ID" value="NZ_JAENIO010000007.1"/>
</dbReference>
<reference evidence="2" key="1">
    <citation type="submission" date="2021-01" db="EMBL/GenBank/DDBJ databases">
        <title>Modified the classification status of verrucomicrobia.</title>
        <authorList>
            <person name="Feng X."/>
        </authorList>
    </citation>
    <scope>NUCLEOTIDE SEQUENCE</scope>
    <source>
        <strain evidence="2">KCTC 12986</strain>
    </source>
</reference>
<sequence>MTSLDRFLTAVLRLAAGRTLLARYRLGLGLLYRKYTHIRRRIRSRHLPTTGFRDDLWKNGQEGEMYRHLYFHMGCYLLGPPGWLVSWFIGLTDIRQAASGRKESETEVRDNIAGRECGRILVAYMGRRIEEKTARDRLRRVLS</sequence>
<feature type="transmembrane region" description="Helical" evidence="1">
    <location>
        <begin position="69"/>
        <end position="92"/>
    </location>
</feature>
<keyword evidence="1" id="KW-0812">Transmembrane</keyword>
<protein>
    <submittedName>
        <fullName evidence="2">Uncharacterized protein</fullName>
    </submittedName>
</protein>
<name>A0A934RP79_9BACT</name>
<keyword evidence="1" id="KW-1133">Transmembrane helix</keyword>
<evidence type="ECO:0000313" key="3">
    <source>
        <dbReference type="Proteomes" id="UP000604083"/>
    </source>
</evidence>
<keyword evidence="1" id="KW-0472">Membrane</keyword>
<dbReference type="AlphaFoldDB" id="A0A934RP79"/>
<dbReference type="Proteomes" id="UP000604083">
    <property type="component" value="Unassembled WGS sequence"/>
</dbReference>
<comment type="caution">
    <text evidence="2">The sequence shown here is derived from an EMBL/GenBank/DDBJ whole genome shotgun (WGS) entry which is preliminary data.</text>
</comment>
<evidence type="ECO:0000313" key="2">
    <source>
        <dbReference type="EMBL" id="MBK1833292.1"/>
    </source>
</evidence>
<gene>
    <name evidence="2" type="ORF">JIN78_04395</name>
</gene>
<keyword evidence="3" id="KW-1185">Reference proteome</keyword>